<dbReference type="InterPro" id="IPR007383">
    <property type="entry name" value="DUF445"/>
</dbReference>
<proteinExistence type="predicted"/>
<sequence>MAHPDKLAALGRMKAIATALAVVVGLLWVLARHQGWPWLAAFAEAALVGALADWFAVVALFRHPLGLPIPHTAILPRNKARIADNLAEFIRDRFLDTSALVARLRAVDPARHLAGWLAKPENAGLLAGRLVVVLAESVDFMEDPRVRRLFLHALRRRAGALDLSDSMGQVLDTLKDQGRHQALFDEGLRRLSHWLDEPSVRQGFAGMVVDVASREYPKVVAMLGLVGMNAEELGERVSTGLIGAVHGMLDDIARDPQHPRRQAVDELLARYIERLGQDEAFRSRVDQAKRDFLAQPGIEDYLRGLWNDLRDWLARDMGRPESRVRRKLAAAAAALGASLADNPALRESLNEHIERTVEALAPELRAGLAQHIAGTVRSWNDDDLVREIEVSLGRDLQFIRLNGTFVGGGIGLALHALTQLFP</sequence>
<protein>
    <submittedName>
        <fullName evidence="2">DUF445 domain-containing protein</fullName>
    </submittedName>
</protein>
<keyword evidence="1" id="KW-0812">Transmembrane</keyword>
<organism evidence="2 3">
    <name type="scientific">Zoogloea dura</name>
    <dbReference type="NCBI Taxonomy" id="2728840"/>
    <lineage>
        <taxon>Bacteria</taxon>
        <taxon>Pseudomonadati</taxon>
        <taxon>Pseudomonadota</taxon>
        <taxon>Betaproteobacteria</taxon>
        <taxon>Rhodocyclales</taxon>
        <taxon>Zoogloeaceae</taxon>
        <taxon>Zoogloea</taxon>
    </lineage>
</organism>
<dbReference type="RefSeq" id="WP_169144265.1">
    <property type="nucleotide sequence ID" value="NZ_JABBGA010000001.1"/>
</dbReference>
<keyword evidence="1" id="KW-1133">Transmembrane helix</keyword>
<feature type="transmembrane region" description="Helical" evidence="1">
    <location>
        <begin position="12"/>
        <end position="30"/>
    </location>
</feature>
<dbReference type="PANTHER" id="PTHR38442:SF1">
    <property type="entry name" value="INNER MEMBRANE PROTEIN"/>
    <property type="match status" value="1"/>
</dbReference>
<dbReference type="Proteomes" id="UP000580043">
    <property type="component" value="Unassembled WGS sequence"/>
</dbReference>
<accession>A0A848G0R6</accession>
<reference evidence="2 3" key="1">
    <citation type="submission" date="2020-04" db="EMBL/GenBank/DDBJ databases">
        <title>Zoogloea sp. G-4-1-14 isolated from soil.</title>
        <authorList>
            <person name="Dahal R.H."/>
        </authorList>
    </citation>
    <scope>NUCLEOTIDE SEQUENCE [LARGE SCALE GENOMIC DNA]</scope>
    <source>
        <strain evidence="2 3">G-4-1-14</strain>
    </source>
</reference>
<evidence type="ECO:0000313" key="2">
    <source>
        <dbReference type="EMBL" id="NML24655.1"/>
    </source>
</evidence>
<dbReference type="PANTHER" id="PTHR38442">
    <property type="entry name" value="INNER MEMBRANE PROTEIN-RELATED"/>
    <property type="match status" value="1"/>
</dbReference>
<evidence type="ECO:0000313" key="3">
    <source>
        <dbReference type="Proteomes" id="UP000580043"/>
    </source>
</evidence>
<comment type="caution">
    <text evidence="2">The sequence shown here is derived from an EMBL/GenBank/DDBJ whole genome shotgun (WGS) entry which is preliminary data.</text>
</comment>
<gene>
    <name evidence="2" type="ORF">HHL15_02785</name>
</gene>
<dbReference type="EMBL" id="JABBGA010000001">
    <property type="protein sequence ID" value="NML24655.1"/>
    <property type="molecule type" value="Genomic_DNA"/>
</dbReference>
<keyword evidence="3" id="KW-1185">Reference proteome</keyword>
<evidence type="ECO:0000256" key="1">
    <source>
        <dbReference type="SAM" id="Phobius"/>
    </source>
</evidence>
<dbReference type="GO" id="GO:0005886">
    <property type="term" value="C:plasma membrane"/>
    <property type="evidence" value="ECO:0007669"/>
    <property type="project" value="TreeGrafter"/>
</dbReference>
<name>A0A848G0R6_9RHOO</name>
<dbReference type="AlphaFoldDB" id="A0A848G0R6"/>
<feature type="transmembrane region" description="Helical" evidence="1">
    <location>
        <begin position="36"/>
        <end position="61"/>
    </location>
</feature>
<dbReference type="Pfam" id="PF04286">
    <property type="entry name" value="DUF445"/>
    <property type="match status" value="1"/>
</dbReference>
<keyword evidence="1" id="KW-0472">Membrane</keyword>